<dbReference type="CDD" id="cd00464">
    <property type="entry name" value="SK"/>
    <property type="match status" value="1"/>
</dbReference>
<dbReference type="GO" id="GO:0005524">
    <property type="term" value="F:ATP binding"/>
    <property type="evidence" value="ECO:0007669"/>
    <property type="project" value="UniProtKB-UniRule"/>
</dbReference>
<gene>
    <name evidence="7" type="primary">aroK</name>
    <name evidence="8" type="ORF">CLV55_101405</name>
</gene>
<evidence type="ECO:0000256" key="5">
    <source>
        <dbReference type="ARBA" id="ARBA00022840"/>
    </source>
</evidence>
<dbReference type="PRINTS" id="PR01100">
    <property type="entry name" value="SHIKIMTKNASE"/>
</dbReference>
<keyword evidence="1 7" id="KW-0028">Amino-acid biosynthesis</keyword>
<feature type="binding site" evidence="7">
    <location>
        <begin position="10"/>
        <end position="15"/>
    </location>
    <ligand>
        <name>ATP</name>
        <dbReference type="ChEBI" id="CHEBI:30616"/>
    </ligand>
</feature>
<evidence type="ECO:0000256" key="6">
    <source>
        <dbReference type="ARBA" id="ARBA00023141"/>
    </source>
</evidence>
<dbReference type="GO" id="GO:0004765">
    <property type="term" value="F:shikimate kinase activity"/>
    <property type="evidence" value="ECO:0007669"/>
    <property type="project" value="UniProtKB-UniRule"/>
</dbReference>
<comment type="subcellular location">
    <subcellularLocation>
        <location evidence="7">Cytoplasm</location>
    </subcellularLocation>
</comment>
<feature type="binding site" evidence="7">
    <location>
        <position position="119"/>
    </location>
    <ligand>
        <name>ATP</name>
        <dbReference type="ChEBI" id="CHEBI:30616"/>
    </ligand>
</feature>
<dbReference type="PANTHER" id="PTHR21087:SF16">
    <property type="entry name" value="SHIKIMATE KINASE 1, CHLOROPLASTIC"/>
    <property type="match status" value="1"/>
</dbReference>
<dbReference type="OrthoDB" id="9800332at2"/>
<feature type="binding site" evidence="7">
    <location>
        <position position="79"/>
    </location>
    <ligand>
        <name>substrate</name>
    </ligand>
</feature>
<keyword evidence="4 7" id="KW-0418">Kinase</keyword>
<comment type="cofactor">
    <cofactor evidence="7">
        <name>Mg(2+)</name>
        <dbReference type="ChEBI" id="CHEBI:18420"/>
    </cofactor>
    <text evidence="7">Binds 1 Mg(2+) ion per subunit.</text>
</comment>
<keyword evidence="6 7" id="KW-0057">Aromatic amino acid biosynthesis</keyword>
<protein>
    <recommendedName>
        <fullName evidence="7">Shikimate kinase</fullName>
        <shortName evidence="7">SK</shortName>
        <ecNumber evidence="7">2.7.1.71</ecNumber>
    </recommendedName>
</protein>
<keyword evidence="7" id="KW-0479">Metal-binding</keyword>
<comment type="similarity">
    <text evidence="7">Belongs to the shikimate kinase family.</text>
</comment>
<evidence type="ECO:0000313" key="9">
    <source>
        <dbReference type="Proteomes" id="UP000248840"/>
    </source>
</evidence>
<dbReference type="SUPFAM" id="SSF52540">
    <property type="entry name" value="P-loop containing nucleoside triphosphate hydrolases"/>
    <property type="match status" value="1"/>
</dbReference>
<reference evidence="8 9" key="1">
    <citation type="submission" date="2018-06" db="EMBL/GenBank/DDBJ databases">
        <title>Genomic Encyclopedia of Archaeal and Bacterial Type Strains, Phase II (KMG-II): from individual species to whole genera.</title>
        <authorList>
            <person name="Goeker M."/>
        </authorList>
    </citation>
    <scope>NUCLEOTIDE SEQUENCE [LARGE SCALE GENOMIC DNA]</scope>
    <source>
        <strain evidence="8 9">DSM 25663</strain>
    </source>
</reference>
<dbReference type="EMBL" id="QLSZ01000001">
    <property type="protein sequence ID" value="RAR75705.1"/>
    <property type="molecule type" value="Genomic_DNA"/>
</dbReference>
<dbReference type="GO" id="GO:0009423">
    <property type="term" value="P:chorismate biosynthetic process"/>
    <property type="evidence" value="ECO:0007669"/>
    <property type="project" value="UniProtKB-UniRule"/>
</dbReference>
<evidence type="ECO:0000256" key="2">
    <source>
        <dbReference type="ARBA" id="ARBA00022679"/>
    </source>
</evidence>
<keyword evidence="7" id="KW-0460">Magnesium</keyword>
<evidence type="ECO:0000256" key="1">
    <source>
        <dbReference type="ARBA" id="ARBA00022605"/>
    </source>
</evidence>
<dbReference type="RefSeq" id="WP_112112064.1">
    <property type="nucleotide sequence ID" value="NZ_QLSZ01000001.1"/>
</dbReference>
<keyword evidence="5 7" id="KW-0067">ATP-binding</keyword>
<dbReference type="PANTHER" id="PTHR21087">
    <property type="entry name" value="SHIKIMATE KINASE"/>
    <property type="match status" value="1"/>
</dbReference>
<evidence type="ECO:0000256" key="7">
    <source>
        <dbReference type="HAMAP-Rule" id="MF_00109"/>
    </source>
</evidence>
<feature type="binding site" evidence="7">
    <location>
        <position position="141"/>
    </location>
    <ligand>
        <name>substrate</name>
    </ligand>
</feature>
<sequence>MKVVLVGYMGCGKSVVARELAKRMGMKSLELDEIIEKKCQMPLTKIFETKGELYFRTLEHEIFKQLLNEEADGIISTGGGTPCYFNNHEFLQQNGIYSIYLKAPVEVLYQRLKKEKTKRPMIAKIHEEDLKEFIAKHLFERSNYYTKAKFTIAIAAKSPAEIVDELLNLLA</sequence>
<comment type="pathway">
    <text evidence="7">Metabolic intermediate biosynthesis; chorismate biosynthesis; chorismate from D-erythrose 4-phosphate and phosphoenolpyruvate: step 5/7.</text>
</comment>
<dbReference type="Proteomes" id="UP000248840">
    <property type="component" value="Unassembled WGS sequence"/>
</dbReference>
<dbReference type="GO" id="GO:0008652">
    <property type="term" value="P:amino acid biosynthetic process"/>
    <property type="evidence" value="ECO:0007669"/>
    <property type="project" value="UniProtKB-KW"/>
</dbReference>
<keyword evidence="9" id="KW-1185">Reference proteome</keyword>
<evidence type="ECO:0000313" key="8">
    <source>
        <dbReference type="EMBL" id="RAR75705.1"/>
    </source>
</evidence>
<comment type="subunit">
    <text evidence="7">Monomer.</text>
</comment>
<dbReference type="Pfam" id="PF01202">
    <property type="entry name" value="SKI"/>
    <property type="match status" value="1"/>
</dbReference>
<dbReference type="AlphaFoldDB" id="A0A328YSG1"/>
<feature type="binding site" evidence="7">
    <location>
        <position position="32"/>
    </location>
    <ligand>
        <name>substrate</name>
    </ligand>
</feature>
<name>A0A328YSG1_9FLAO</name>
<evidence type="ECO:0000256" key="4">
    <source>
        <dbReference type="ARBA" id="ARBA00022777"/>
    </source>
</evidence>
<dbReference type="GO" id="GO:0009073">
    <property type="term" value="P:aromatic amino acid family biosynthetic process"/>
    <property type="evidence" value="ECO:0007669"/>
    <property type="project" value="UniProtKB-KW"/>
</dbReference>
<dbReference type="UniPathway" id="UPA00053">
    <property type="reaction ID" value="UER00088"/>
</dbReference>
<comment type="caution">
    <text evidence="8">The sequence shown here is derived from an EMBL/GenBank/DDBJ whole genome shotgun (WGS) entry which is preliminary data.</text>
</comment>
<dbReference type="GO" id="GO:0005829">
    <property type="term" value="C:cytosol"/>
    <property type="evidence" value="ECO:0007669"/>
    <property type="project" value="TreeGrafter"/>
</dbReference>
<dbReference type="InterPro" id="IPR031322">
    <property type="entry name" value="Shikimate/glucono_kinase"/>
</dbReference>
<dbReference type="EC" id="2.7.1.71" evidence="7"/>
<feature type="binding site" evidence="7">
    <location>
        <position position="14"/>
    </location>
    <ligand>
        <name>Mg(2+)</name>
        <dbReference type="ChEBI" id="CHEBI:18420"/>
    </ligand>
</feature>
<keyword evidence="3 7" id="KW-0547">Nucleotide-binding</keyword>
<keyword evidence="2 7" id="KW-0808">Transferase</keyword>
<dbReference type="HAMAP" id="MF_00109">
    <property type="entry name" value="Shikimate_kinase"/>
    <property type="match status" value="1"/>
</dbReference>
<comment type="catalytic activity">
    <reaction evidence="7">
        <text>shikimate + ATP = 3-phosphoshikimate + ADP + H(+)</text>
        <dbReference type="Rhea" id="RHEA:13121"/>
        <dbReference type="ChEBI" id="CHEBI:15378"/>
        <dbReference type="ChEBI" id="CHEBI:30616"/>
        <dbReference type="ChEBI" id="CHEBI:36208"/>
        <dbReference type="ChEBI" id="CHEBI:145989"/>
        <dbReference type="ChEBI" id="CHEBI:456216"/>
        <dbReference type="EC" id="2.7.1.71"/>
    </reaction>
</comment>
<keyword evidence="7" id="KW-0963">Cytoplasm</keyword>
<dbReference type="InterPro" id="IPR027417">
    <property type="entry name" value="P-loop_NTPase"/>
</dbReference>
<comment type="function">
    <text evidence="7">Catalyzes the specific phosphorylation of the 3-hydroxyl group of shikimic acid using ATP as a cosubstrate.</text>
</comment>
<dbReference type="GO" id="GO:0000287">
    <property type="term" value="F:magnesium ion binding"/>
    <property type="evidence" value="ECO:0007669"/>
    <property type="project" value="UniProtKB-UniRule"/>
</dbReference>
<proteinExistence type="inferred from homology"/>
<comment type="caution">
    <text evidence="7">Lacks conserved residue(s) required for the propagation of feature annotation.</text>
</comment>
<accession>A0A328YSG1</accession>
<dbReference type="InterPro" id="IPR000623">
    <property type="entry name" value="Shikimate_kinase/TSH1"/>
</dbReference>
<organism evidence="8 9">
    <name type="scientific">Flavobacterium aciduliphilum</name>
    <dbReference type="NCBI Taxonomy" id="1101402"/>
    <lineage>
        <taxon>Bacteria</taxon>
        <taxon>Pseudomonadati</taxon>
        <taxon>Bacteroidota</taxon>
        <taxon>Flavobacteriia</taxon>
        <taxon>Flavobacteriales</taxon>
        <taxon>Flavobacteriaceae</taxon>
        <taxon>Flavobacterium</taxon>
    </lineage>
</organism>
<feature type="binding site" evidence="7">
    <location>
        <position position="56"/>
    </location>
    <ligand>
        <name>substrate</name>
    </ligand>
</feature>
<dbReference type="Gene3D" id="3.40.50.300">
    <property type="entry name" value="P-loop containing nucleotide triphosphate hydrolases"/>
    <property type="match status" value="1"/>
</dbReference>
<evidence type="ECO:0000256" key="3">
    <source>
        <dbReference type="ARBA" id="ARBA00022741"/>
    </source>
</evidence>